<feature type="compositionally biased region" description="Basic residues" evidence="1">
    <location>
        <begin position="305"/>
        <end position="317"/>
    </location>
</feature>
<evidence type="ECO:0000313" key="2">
    <source>
        <dbReference type="EMBL" id="KAK1612224.1"/>
    </source>
</evidence>
<organism evidence="2 3">
    <name type="scientific">Lolium multiflorum</name>
    <name type="common">Italian ryegrass</name>
    <name type="synonym">Lolium perenne subsp. multiflorum</name>
    <dbReference type="NCBI Taxonomy" id="4521"/>
    <lineage>
        <taxon>Eukaryota</taxon>
        <taxon>Viridiplantae</taxon>
        <taxon>Streptophyta</taxon>
        <taxon>Embryophyta</taxon>
        <taxon>Tracheophyta</taxon>
        <taxon>Spermatophyta</taxon>
        <taxon>Magnoliopsida</taxon>
        <taxon>Liliopsida</taxon>
        <taxon>Poales</taxon>
        <taxon>Poaceae</taxon>
        <taxon>BOP clade</taxon>
        <taxon>Pooideae</taxon>
        <taxon>Poodae</taxon>
        <taxon>Poeae</taxon>
        <taxon>Poeae Chloroplast Group 2 (Poeae type)</taxon>
        <taxon>Loliodinae</taxon>
        <taxon>Loliinae</taxon>
        <taxon>Lolium</taxon>
    </lineage>
</organism>
<comment type="caution">
    <text evidence="2">The sequence shown here is derived from an EMBL/GenBank/DDBJ whole genome shotgun (WGS) entry which is preliminary data.</text>
</comment>
<dbReference type="Proteomes" id="UP001231189">
    <property type="component" value="Unassembled WGS sequence"/>
</dbReference>
<evidence type="ECO:0000256" key="1">
    <source>
        <dbReference type="SAM" id="MobiDB-lite"/>
    </source>
</evidence>
<evidence type="ECO:0000313" key="3">
    <source>
        <dbReference type="Proteomes" id="UP001231189"/>
    </source>
</evidence>
<feature type="compositionally biased region" description="Low complexity" evidence="1">
    <location>
        <begin position="104"/>
        <end position="115"/>
    </location>
</feature>
<gene>
    <name evidence="2" type="ORF">QYE76_035897</name>
</gene>
<sequence>MAINEQDGNGFPRRSLHAWKGHLLHQAGYPCPPNTRPPGGGWRLSAAACQSHRRLQGHALDVAIEEVRLNPVGPGPRHRHHPDNYSAWNLLPAAVGAGARLLRRPAAPASAQQRRWTPALVERAGSEPRGRPRTHRGQQLPVLTMPPPSRASVNRRRGSWQPRRMAASSSSSGSATRATPSSRSAPPLAPVKREPLSPSRNRQRSGGGIVIRDSSSPRGHQRLVRPKREPGTSDDRKRKPVKEEDHDAEEAAILEAVMERSLQDLVPAENAMPLEGAVGEGGGGAAGSAPRAGRSLPPACDSSIRRRRPRHRPRGVRRRLVQALAVPASHQWTVGRPGQGGSN</sequence>
<feature type="compositionally biased region" description="Low complexity" evidence="1">
    <location>
        <begin position="287"/>
        <end position="296"/>
    </location>
</feature>
<feature type="region of interest" description="Disordered" evidence="1">
    <location>
        <begin position="104"/>
        <end position="249"/>
    </location>
</feature>
<dbReference type="AlphaFoldDB" id="A0AAD8R3H6"/>
<keyword evidence="3" id="KW-1185">Reference proteome</keyword>
<dbReference type="EMBL" id="JAUUTY010000007">
    <property type="protein sequence ID" value="KAK1612224.1"/>
    <property type="molecule type" value="Genomic_DNA"/>
</dbReference>
<proteinExistence type="predicted"/>
<feature type="compositionally biased region" description="Basic and acidic residues" evidence="1">
    <location>
        <begin position="226"/>
        <end position="245"/>
    </location>
</feature>
<feature type="region of interest" description="Disordered" evidence="1">
    <location>
        <begin position="274"/>
        <end position="317"/>
    </location>
</feature>
<protein>
    <submittedName>
        <fullName evidence="2">Uncharacterized protein</fullName>
    </submittedName>
</protein>
<feature type="compositionally biased region" description="Low complexity" evidence="1">
    <location>
        <begin position="162"/>
        <end position="186"/>
    </location>
</feature>
<accession>A0AAD8R3H6</accession>
<name>A0AAD8R3H6_LOLMU</name>
<reference evidence="2" key="1">
    <citation type="submission" date="2023-07" db="EMBL/GenBank/DDBJ databases">
        <title>A chromosome-level genome assembly of Lolium multiflorum.</title>
        <authorList>
            <person name="Chen Y."/>
            <person name="Copetti D."/>
            <person name="Kolliker R."/>
            <person name="Studer B."/>
        </authorList>
    </citation>
    <scope>NUCLEOTIDE SEQUENCE</scope>
    <source>
        <strain evidence="2">02402/16</strain>
        <tissue evidence="2">Leaf</tissue>
    </source>
</reference>